<dbReference type="AlphaFoldDB" id="A0A090AH87"/>
<keyword evidence="5 22" id="KW-0349">Heme</keyword>
<evidence type="ECO:0000256" key="7">
    <source>
        <dbReference type="ARBA" id="ARBA00022692"/>
    </source>
</evidence>
<evidence type="ECO:0000256" key="23">
    <source>
        <dbReference type="SAM" id="Phobius"/>
    </source>
</evidence>
<comment type="catalytic activity">
    <reaction evidence="14">
        <text>nitrous oxide + 2 Fe(III)-[cytochrome c] + H2O = 2 nitric oxide + 2 Fe(II)-[cytochrome c] + 2 H(+)</text>
        <dbReference type="Rhea" id="RHEA:30211"/>
        <dbReference type="Rhea" id="RHEA-COMP:10350"/>
        <dbReference type="Rhea" id="RHEA-COMP:14399"/>
        <dbReference type="ChEBI" id="CHEBI:15377"/>
        <dbReference type="ChEBI" id="CHEBI:15378"/>
        <dbReference type="ChEBI" id="CHEBI:16480"/>
        <dbReference type="ChEBI" id="CHEBI:17045"/>
        <dbReference type="ChEBI" id="CHEBI:29033"/>
        <dbReference type="ChEBI" id="CHEBI:29034"/>
        <dbReference type="EC" id="1.7.2.5"/>
    </reaction>
</comment>
<dbReference type="PROSITE" id="PS00077">
    <property type="entry name" value="COX1_CUB"/>
    <property type="match status" value="1"/>
</dbReference>
<evidence type="ECO:0000256" key="9">
    <source>
        <dbReference type="ARBA" id="ARBA00022982"/>
    </source>
</evidence>
<feature type="transmembrane region" description="Helical" evidence="23">
    <location>
        <begin position="85"/>
        <end position="108"/>
    </location>
</feature>
<name>A0A090AH87_9GAMM</name>
<feature type="transmembrane region" description="Helical" evidence="23">
    <location>
        <begin position="135"/>
        <end position="156"/>
    </location>
</feature>
<protein>
    <recommendedName>
        <fullName evidence="19">Nitric oxide reductase subunit B</fullName>
        <ecNumber evidence="18">1.7.2.5</ecNumber>
    </recommendedName>
    <alternativeName>
        <fullName evidence="20">NOR large subunit</fullName>
    </alternativeName>
    <alternativeName>
        <fullName evidence="21">Nitric oxide reductase cytochrome b subunit</fullName>
    </alternativeName>
</protein>
<comment type="similarity">
    <text evidence="2 22">Belongs to the heme-copper respiratory oxidase family.</text>
</comment>
<dbReference type="GO" id="GO:0020037">
    <property type="term" value="F:heme binding"/>
    <property type="evidence" value="ECO:0007669"/>
    <property type="project" value="InterPro"/>
</dbReference>
<reference evidence="25 26" key="1">
    <citation type="journal article" date="2014" name="ISME J.">
        <title>Ecophysiology of Thioploca ingrica as revealed by the complete genome sequence supplemented with proteomic evidence.</title>
        <authorList>
            <person name="Kojima H."/>
            <person name="Ogura Y."/>
            <person name="Yamamoto N."/>
            <person name="Togashi T."/>
            <person name="Mori H."/>
            <person name="Watanabe T."/>
            <person name="Nemoto F."/>
            <person name="Kurokawa K."/>
            <person name="Hayashi T."/>
            <person name="Fukui M."/>
        </authorList>
    </citation>
    <scope>NUCLEOTIDE SEQUENCE [LARGE SCALE GENOMIC DNA]</scope>
</reference>
<feature type="transmembrane region" description="Helical" evidence="23">
    <location>
        <begin position="425"/>
        <end position="446"/>
    </location>
</feature>
<evidence type="ECO:0000256" key="17">
    <source>
        <dbReference type="ARBA" id="ARBA00062246"/>
    </source>
</evidence>
<dbReference type="InterPro" id="IPR036927">
    <property type="entry name" value="Cyt_c_oxase-like_su1_sf"/>
</dbReference>
<evidence type="ECO:0000256" key="11">
    <source>
        <dbReference type="ARBA" id="ARBA00023002"/>
    </source>
</evidence>
<dbReference type="PROSITE" id="PS50855">
    <property type="entry name" value="COX1"/>
    <property type="match status" value="1"/>
</dbReference>
<evidence type="ECO:0000256" key="4">
    <source>
        <dbReference type="ARBA" id="ARBA00022475"/>
    </source>
</evidence>
<dbReference type="KEGG" id="tig:THII_0335"/>
<evidence type="ECO:0000256" key="12">
    <source>
        <dbReference type="ARBA" id="ARBA00023004"/>
    </source>
</evidence>
<keyword evidence="11" id="KW-0560">Oxidoreductase</keyword>
<dbReference type="GO" id="GO:0009060">
    <property type="term" value="P:aerobic respiration"/>
    <property type="evidence" value="ECO:0007669"/>
    <property type="project" value="InterPro"/>
</dbReference>
<dbReference type="GO" id="GO:0022904">
    <property type="term" value="P:respiratory electron transport chain"/>
    <property type="evidence" value="ECO:0007669"/>
    <property type="project" value="TreeGrafter"/>
</dbReference>
<evidence type="ECO:0000256" key="15">
    <source>
        <dbReference type="ARBA" id="ARBA00057596"/>
    </source>
</evidence>
<sequence>MQYSSQAVAKPYFIAAIGLFVGQILFGLIMGLQYVVGDFLFPAIPFNIARMVHTNLLIVWILFGFMGAAYYLIPEEAEKELHSPLLAIALFWIFLIAGVLTILGYLLMSYAKLAAFTGNSFLPTMGREFLEQPTITKVGIVIVVLGFIYNIGMTVLQGRKTVVNLVLMTGLIGLAVMFLFSFYNPSNLVLDKYYWWWVVHLWVEGVWELILGSILAFVLIKVTGVDREVIEKWLYVIIAMALITGIIGTGHHYYWIGTPEYWQWWGSVFSALEPLPFFLMTVFAFNMVNRRRREHPNKAATLWALGTAVMAFLGAGVWGFLHTLAPINYYTHGTQITAAHGHMSFFGAYAMIVLTIISYAMPLLRGRAANSNKAQVLEMWSFWLMTISMVFITLFLTAAGILQVYLQRATDTPLAFMAVQEKVALFYWLREISGLIFFIGLVIYLISFFVTGEQKSAVPAGATATN</sequence>
<keyword evidence="13 23" id="KW-0472">Membrane</keyword>
<dbReference type="GO" id="GO:0016966">
    <property type="term" value="F:nitric oxide reductase activity"/>
    <property type="evidence" value="ECO:0007669"/>
    <property type="project" value="UniProtKB-EC"/>
</dbReference>
<evidence type="ECO:0000256" key="20">
    <source>
        <dbReference type="ARBA" id="ARBA00080844"/>
    </source>
</evidence>
<keyword evidence="3 22" id="KW-0813">Transport</keyword>
<comment type="subunit">
    <text evidence="17">Heterodimer of cytochromes b (large subunit) and c (small subunit).</text>
</comment>
<dbReference type="InterPro" id="IPR000883">
    <property type="entry name" value="Cyt_C_Oxase_1"/>
</dbReference>
<evidence type="ECO:0000256" key="3">
    <source>
        <dbReference type="ARBA" id="ARBA00022448"/>
    </source>
</evidence>
<dbReference type="Pfam" id="PF00115">
    <property type="entry name" value="COX1"/>
    <property type="match status" value="1"/>
</dbReference>
<keyword evidence="9 22" id="KW-0249">Electron transport</keyword>
<evidence type="ECO:0000256" key="19">
    <source>
        <dbReference type="ARBA" id="ARBA00068903"/>
    </source>
</evidence>
<dbReference type="STRING" id="40754.THII_0335"/>
<organism evidence="25 26">
    <name type="scientific">Thioploca ingrica</name>
    <dbReference type="NCBI Taxonomy" id="40754"/>
    <lineage>
        <taxon>Bacteria</taxon>
        <taxon>Pseudomonadati</taxon>
        <taxon>Pseudomonadota</taxon>
        <taxon>Gammaproteobacteria</taxon>
        <taxon>Thiotrichales</taxon>
        <taxon>Thiotrichaceae</taxon>
        <taxon>Thioploca</taxon>
    </lineage>
</organism>
<keyword evidence="7 22" id="KW-0812">Transmembrane</keyword>
<feature type="transmembrane region" description="Helical" evidence="23">
    <location>
        <begin position="300"/>
        <end position="321"/>
    </location>
</feature>
<keyword evidence="12" id="KW-0408">Iron</keyword>
<dbReference type="PANTHER" id="PTHR10422">
    <property type="entry name" value="CYTOCHROME C OXIDASE SUBUNIT 1"/>
    <property type="match status" value="1"/>
</dbReference>
<keyword evidence="4" id="KW-1003">Cell membrane</keyword>
<evidence type="ECO:0000256" key="6">
    <source>
        <dbReference type="ARBA" id="ARBA00022660"/>
    </source>
</evidence>
<keyword evidence="6 22" id="KW-0679">Respiratory chain</keyword>
<feature type="transmembrane region" description="Helical" evidence="23">
    <location>
        <begin position="262"/>
        <end position="288"/>
    </location>
</feature>
<evidence type="ECO:0000256" key="1">
    <source>
        <dbReference type="ARBA" id="ARBA00004651"/>
    </source>
</evidence>
<proteinExistence type="inferred from homology"/>
<evidence type="ECO:0000256" key="5">
    <source>
        <dbReference type="ARBA" id="ARBA00022617"/>
    </source>
</evidence>
<feature type="transmembrane region" description="Helical" evidence="23">
    <location>
        <begin position="12"/>
        <end position="36"/>
    </location>
</feature>
<comment type="subcellular location">
    <subcellularLocation>
        <location evidence="1">Cell membrane</location>
        <topology evidence="1">Multi-pass membrane protein</topology>
    </subcellularLocation>
</comment>
<feature type="transmembrane region" description="Helical" evidence="23">
    <location>
        <begin position="232"/>
        <end position="256"/>
    </location>
</feature>
<evidence type="ECO:0000313" key="26">
    <source>
        <dbReference type="Proteomes" id="UP000031623"/>
    </source>
</evidence>
<keyword evidence="26" id="KW-1185">Reference proteome</keyword>
<keyword evidence="8" id="KW-0479">Metal-binding</keyword>
<evidence type="ECO:0000313" key="25">
    <source>
        <dbReference type="EMBL" id="BAP54632.1"/>
    </source>
</evidence>
<dbReference type="Gene3D" id="1.20.210.10">
    <property type="entry name" value="Cytochrome c oxidase-like, subunit I domain"/>
    <property type="match status" value="1"/>
</dbReference>
<dbReference type="EC" id="1.7.2.5" evidence="18"/>
<dbReference type="SUPFAM" id="SSF81442">
    <property type="entry name" value="Cytochrome c oxidase subunit I-like"/>
    <property type="match status" value="1"/>
</dbReference>
<feature type="transmembrane region" description="Helical" evidence="23">
    <location>
        <begin position="56"/>
        <end position="73"/>
    </location>
</feature>
<evidence type="ECO:0000259" key="24">
    <source>
        <dbReference type="PROSITE" id="PS50855"/>
    </source>
</evidence>
<evidence type="ECO:0000256" key="10">
    <source>
        <dbReference type="ARBA" id="ARBA00022989"/>
    </source>
</evidence>
<feature type="transmembrane region" description="Helical" evidence="23">
    <location>
        <begin position="341"/>
        <end position="361"/>
    </location>
</feature>
<feature type="transmembrane region" description="Helical" evidence="23">
    <location>
        <begin position="382"/>
        <end position="405"/>
    </location>
</feature>
<dbReference type="InterPro" id="IPR023615">
    <property type="entry name" value="Cyt_c_Oxase_su1_BS"/>
</dbReference>
<dbReference type="Proteomes" id="UP000031623">
    <property type="component" value="Chromosome"/>
</dbReference>
<evidence type="ECO:0000256" key="13">
    <source>
        <dbReference type="ARBA" id="ARBA00023136"/>
    </source>
</evidence>
<evidence type="ECO:0000256" key="2">
    <source>
        <dbReference type="ARBA" id="ARBA00009578"/>
    </source>
</evidence>
<dbReference type="GO" id="GO:0046872">
    <property type="term" value="F:metal ion binding"/>
    <property type="evidence" value="ECO:0007669"/>
    <property type="project" value="UniProtKB-KW"/>
</dbReference>
<dbReference type="OrthoDB" id="9767153at2"/>
<gene>
    <name evidence="25" type="ORF">THII_0335</name>
</gene>
<feature type="transmembrane region" description="Helical" evidence="23">
    <location>
        <begin position="163"/>
        <end position="183"/>
    </location>
</feature>
<evidence type="ECO:0000256" key="8">
    <source>
        <dbReference type="ARBA" id="ARBA00022723"/>
    </source>
</evidence>
<evidence type="ECO:0000256" key="18">
    <source>
        <dbReference type="ARBA" id="ARBA00066307"/>
    </source>
</evidence>
<dbReference type="GO" id="GO:0004129">
    <property type="term" value="F:cytochrome-c oxidase activity"/>
    <property type="evidence" value="ECO:0007669"/>
    <property type="project" value="InterPro"/>
</dbReference>
<keyword evidence="10 23" id="KW-1133">Transmembrane helix</keyword>
<dbReference type="InterPro" id="IPR023616">
    <property type="entry name" value="Cyt_c_oxase-like_su1_dom"/>
</dbReference>
<evidence type="ECO:0000256" key="14">
    <source>
        <dbReference type="ARBA" id="ARBA00052696"/>
    </source>
</evidence>
<dbReference type="FunFam" id="1.20.210.10:FF:000010">
    <property type="entry name" value="Nitric oxide reductase subunit B"/>
    <property type="match status" value="1"/>
</dbReference>
<dbReference type="GO" id="GO:0015990">
    <property type="term" value="P:electron transport coupled proton transport"/>
    <property type="evidence" value="ECO:0007669"/>
    <property type="project" value="TreeGrafter"/>
</dbReference>
<evidence type="ECO:0000256" key="22">
    <source>
        <dbReference type="RuleBase" id="RU000370"/>
    </source>
</evidence>
<feature type="transmembrane region" description="Helical" evidence="23">
    <location>
        <begin position="195"/>
        <end position="220"/>
    </location>
</feature>
<dbReference type="EMBL" id="AP014633">
    <property type="protein sequence ID" value="BAP54632.1"/>
    <property type="molecule type" value="Genomic_DNA"/>
</dbReference>
<feature type="domain" description="Cytochrome oxidase subunit I profile" evidence="24">
    <location>
        <begin position="1"/>
        <end position="466"/>
    </location>
</feature>
<dbReference type="HOGENOM" id="CLU_021582_1_0_6"/>
<evidence type="ECO:0000256" key="16">
    <source>
        <dbReference type="ARBA" id="ARBA00060527"/>
    </source>
</evidence>
<dbReference type="PANTHER" id="PTHR10422:SF43">
    <property type="entry name" value="NITRIC OXIDE REDUCTASE SUBUNIT B"/>
    <property type="match status" value="1"/>
</dbReference>
<evidence type="ECO:0000256" key="21">
    <source>
        <dbReference type="ARBA" id="ARBA00081069"/>
    </source>
</evidence>
<comment type="pathway">
    <text evidence="16">Nitrogen metabolism; nitrate reduction (denitrification); dinitrogen from nitrate: step 3/4.</text>
</comment>
<accession>A0A090AH87</accession>
<comment type="function">
    <text evidence="15">Component of the anaerobic respiratory chain that transforms nitrate to dinitrogen (denitrification). NorB is the catalytic subunit of the enzyme complex. Shows proton pump activity across the membrane in denitrifying bacterial cells. The mononitrogen reduction is probably coupled to electron transport phosphorylation.</text>
</comment>
<dbReference type="GO" id="GO:0005886">
    <property type="term" value="C:plasma membrane"/>
    <property type="evidence" value="ECO:0007669"/>
    <property type="project" value="UniProtKB-SubCell"/>
</dbReference>